<evidence type="ECO:0000313" key="7">
    <source>
        <dbReference type="Proteomes" id="UP001302374"/>
    </source>
</evidence>
<evidence type="ECO:0000313" key="5">
    <source>
        <dbReference type="EMBL" id="WOF14109.1"/>
    </source>
</evidence>
<evidence type="ECO:0000313" key="4">
    <source>
        <dbReference type="EMBL" id="NJC20882.1"/>
    </source>
</evidence>
<gene>
    <name evidence="5" type="ORF">F1644_18365</name>
    <name evidence="4" type="ORF">GGR15_004546</name>
</gene>
<dbReference type="AlphaFoldDB" id="A0A7X5YJN5"/>
<dbReference type="EMBL" id="CP043839">
    <property type="protein sequence ID" value="WOF14109.1"/>
    <property type="molecule type" value="Genomic_DNA"/>
</dbReference>
<feature type="domain" description="Protein FecR C-terminal" evidence="3">
    <location>
        <begin position="318"/>
        <end position="386"/>
    </location>
</feature>
<evidence type="ECO:0000313" key="6">
    <source>
        <dbReference type="Proteomes" id="UP000576368"/>
    </source>
</evidence>
<evidence type="ECO:0000259" key="2">
    <source>
        <dbReference type="Pfam" id="PF04773"/>
    </source>
</evidence>
<dbReference type="InterPro" id="IPR032508">
    <property type="entry name" value="FecR_C"/>
</dbReference>
<name>A0A7X5YJN5_9BACT</name>
<sequence length="389" mass="45124">MEKTKLDHETEDWLIAFLSGELDEREEENVRVWLEASQENRNAYESLMKDYLRIRWVQEDVHIREEQAKKIIFSSLKKKRNLTPYYGVAASIAVLLIVTLFFFIREDKQVVSEKLVVSEIKPIQSKAMLVLSTGEQIQLTKSTQKIQEQDGSVLKIDSVMGVQYDALSTQRVEKPIYNKIVVPRGGEYFVTLSEGTKVWLDADSELEYPVFFSGDFREVKLKGNAYFCVTKKNDKPFVVRAGEFSLKVYGTEFNVNAYDLQNIETVLVNGSIGFKANISTPERMMAPNELAVSDSRTGQSEIHQVDIYPYIAWKNQNIVFVNERLESIMEKMARWYDVTVFFQDESLKDLRFDCNMRRYADIRDLFFFLEKTSNARFALNGRTVVISKK</sequence>
<evidence type="ECO:0000256" key="1">
    <source>
        <dbReference type="SAM" id="Phobius"/>
    </source>
</evidence>
<dbReference type="GO" id="GO:0016989">
    <property type="term" value="F:sigma factor antagonist activity"/>
    <property type="evidence" value="ECO:0007669"/>
    <property type="project" value="TreeGrafter"/>
</dbReference>
<feature type="transmembrane region" description="Helical" evidence="1">
    <location>
        <begin position="85"/>
        <end position="104"/>
    </location>
</feature>
<dbReference type="RefSeq" id="WP_118305796.1">
    <property type="nucleotide sequence ID" value="NZ_BMPA01000026.1"/>
</dbReference>
<protein>
    <submittedName>
        <fullName evidence="5">DUF4974 domain-containing protein</fullName>
    </submittedName>
    <submittedName>
        <fullName evidence="4">Ferric-dicitrate binding protein FerR (Iron transport regulator)</fullName>
    </submittedName>
</protein>
<keyword evidence="7" id="KW-1185">Reference proteome</keyword>
<feature type="domain" description="FecR protein" evidence="2">
    <location>
        <begin position="180"/>
        <end position="272"/>
    </location>
</feature>
<dbReference type="GeneID" id="86893302"/>
<dbReference type="InterPro" id="IPR006860">
    <property type="entry name" value="FecR"/>
</dbReference>
<evidence type="ECO:0000259" key="3">
    <source>
        <dbReference type="Pfam" id="PF16344"/>
    </source>
</evidence>
<dbReference type="Pfam" id="PF04773">
    <property type="entry name" value="FecR"/>
    <property type="match status" value="1"/>
</dbReference>
<dbReference type="PANTHER" id="PTHR30273:SF2">
    <property type="entry name" value="PROTEIN FECR"/>
    <property type="match status" value="1"/>
</dbReference>
<dbReference type="Proteomes" id="UP001302374">
    <property type="component" value="Chromosome"/>
</dbReference>
<organism evidence="4 6">
    <name type="scientific">Butyricimonas paravirosa</name>
    <dbReference type="NCBI Taxonomy" id="1472417"/>
    <lineage>
        <taxon>Bacteria</taxon>
        <taxon>Pseudomonadati</taxon>
        <taxon>Bacteroidota</taxon>
        <taxon>Bacteroidia</taxon>
        <taxon>Bacteroidales</taxon>
        <taxon>Odoribacteraceae</taxon>
        <taxon>Butyricimonas</taxon>
    </lineage>
</organism>
<accession>A0A7X5YJN5</accession>
<proteinExistence type="predicted"/>
<dbReference type="Pfam" id="PF16344">
    <property type="entry name" value="FecR_C"/>
    <property type="match status" value="1"/>
</dbReference>
<dbReference type="Proteomes" id="UP000576368">
    <property type="component" value="Unassembled WGS sequence"/>
</dbReference>
<dbReference type="PANTHER" id="PTHR30273">
    <property type="entry name" value="PERIPLASMIC SIGNAL SENSOR AND SIGMA FACTOR ACTIVATOR FECR-RELATED"/>
    <property type="match status" value="1"/>
</dbReference>
<keyword evidence="1" id="KW-1133">Transmembrane helix</keyword>
<reference evidence="5 7" key="1">
    <citation type="submission" date="2019-09" db="EMBL/GenBank/DDBJ databases">
        <title>Butyricimonas paravirosa DSM 105722 (=214-4 = JCM 18677 = CCUG 65563).</title>
        <authorList>
            <person name="Le Roy T."/>
            <person name="Cani P.D."/>
        </authorList>
    </citation>
    <scope>NUCLEOTIDE SEQUENCE [LARGE SCALE GENOMIC DNA]</scope>
    <source>
        <strain evidence="5 7">DSM 105722</strain>
    </source>
</reference>
<dbReference type="Gene3D" id="2.60.120.1440">
    <property type="match status" value="1"/>
</dbReference>
<reference evidence="4 6" key="2">
    <citation type="submission" date="2020-03" db="EMBL/GenBank/DDBJ databases">
        <title>Genomic Encyclopedia of Type Strains, Phase IV (KMG-IV): sequencing the most valuable type-strain genomes for metagenomic binning, comparative biology and taxonomic classification.</title>
        <authorList>
            <person name="Goeker M."/>
        </authorList>
    </citation>
    <scope>NUCLEOTIDE SEQUENCE [LARGE SCALE GENOMIC DNA]</scope>
    <source>
        <strain evidence="4 6">DSM 105722</strain>
    </source>
</reference>
<keyword evidence="1" id="KW-0472">Membrane</keyword>
<dbReference type="Gene3D" id="3.55.50.30">
    <property type="match status" value="1"/>
</dbReference>
<dbReference type="InterPro" id="IPR012373">
    <property type="entry name" value="Ferrdict_sens_TM"/>
</dbReference>
<dbReference type="EMBL" id="JAATLI010000026">
    <property type="protein sequence ID" value="NJC20882.1"/>
    <property type="molecule type" value="Genomic_DNA"/>
</dbReference>
<keyword evidence="1" id="KW-0812">Transmembrane</keyword>